<dbReference type="SUPFAM" id="SSF53850">
    <property type="entry name" value="Periplasmic binding protein-like II"/>
    <property type="match status" value="1"/>
</dbReference>
<dbReference type="FunFam" id="1.10.10.10:FF:000001">
    <property type="entry name" value="LysR family transcriptional regulator"/>
    <property type="match status" value="1"/>
</dbReference>
<proteinExistence type="inferred from homology"/>
<comment type="caution">
    <text evidence="6">The sequence shown here is derived from an EMBL/GenBank/DDBJ whole genome shotgun (WGS) entry which is preliminary data.</text>
</comment>
<dbReference type="PROSITE" id="PS50931">
    <property type="entry name" value="HTH_LYSR"/>
    <property type="match status" value="1"/>
</dbReference>
<dbReference type="Proteomes" id="UP000215145">
    <property type="component" value="Unassembled WGS sequence"/>
</dbReference>
<evidence type="ECO:0000313" key="7">
    <source>
        <dbReference type="Proteomes" id="UP000215145"/>
    </source>
</evidence>
<evidence type="ECO:0000259" key="5">
    <source>
        <dbReference type="PROSITE" id="PS50931"/>
    </source>
</evidence>
<dbReference type="InterPro" id="IPR036388">
    <property type="entry name" value="WH-like_DNA-bd_sf"/>
</dbReference>
<keyword evidence="2" id="KW-0805">Transcription regulation</keyword>
<organism evidence="6 7">
    <name type="scientific">Paenibacillus herberti</name>
    <dbReference type="NCBI Taxonomy" id="1619309"/>
    <lineage>
        <taxon>Bacteria</taxon>
        <taxon>Bacillati</taxon>
        <taxon>Bacillota</taxon>
        <taxon>Bacilli</taxon>
        <taxon>Bacillales</taxon>
        <taxon>Paenibacillaceae</taxon>
        <taxon>Paenibacillus</taxon>
    </lineage>
</organism>
<dbReference type="SUPFAM" id="SSF46785">
    <property type="entry name" value="Winged helix' DNA-binding domain"/>
    <property type="match status" value="1"/>
</dbReference>
<dbReference type="EMBL" id="NMUQ01000001">
    <property type="protein sequence ID" value="OXM17579.1"/>
    <property type="molecule type" value="Genomic_DNA"/>
</dbReference>
<reference evidence="6 7" key="1">
    <citation type="submission" date="2017-07" db="EMBL/GenBank/DDBJ databases">
        <title>Paenibacillus herberti R33 genome sequencing and assembly.</title>
        <authorList>
            <person name="Su W."/>
        </authorList>
    </citation>
    <scope>NUCLEOTIDE SEQUENCE [LARGE SCALE GENOMIC DNA]</scope>
    <source>
        <strain evidence="6 7">R33</strain>
    </source>
</reference>
<dbReference type="Gene3D" id="1.10.10.10">
    <property type="entry name" value="Winged helix-like DNA-binding domain superfamily/Winged helix DNA-binding domain"/>
    <property type="match status" value="1"/>
</dbReference>
<dbReference type="InterPro" id="IPR036390">
    <property type="entry name" value="WH_DNA-bd_sf"/>
</dbReference>
<dbReference type="Pfam" id="PF00126">
    <property type="entry name" value="HTH_1"/>
    <property type="match status" value="1"/>
</dbReference>
<dbReference type="Gene3D" id="3.40.190.290">
    <property type="match status" value="1"/>
</dbReference>
<dbReference type="InterPro" id="IPR005119">
    <property type="entry name" value="LysR_subst-bd"/>
</dbReference>
<accession>A0A229P6V5</accession>
<evidence type="ECO:0000313" key="6">
    <source>
        <dbReference type="EMBL" id="OXM17579.1"/>
    </source>
</evidence>
<keyword evidence="4" id="KW-0804">Transcription</keyword>
<evidence type="ECO:0000256" key="2">
    <source>
        <dbReference type="ARBA" id="ARBA00023015"/>
    </source>
</evidence>
<dbReference type="PRINTS" id="PR00039">
    <property type="entry name" value="HTHLYSR"/>
</dbReference>
<comment type="similarity">
    <text evidence="1">Belongs to the LysR transcriptional regulatory family.</text>
</comment>
<gene>
    <name evidence="6" type="ORF">CGZ75_10660</name>
</gene>
<dbReference type="GO" id="GO:0000976">
    <property type="term" value="F:transcription cis-regulatory region binding"/>
    <property type="evidence" value="ECO:0007669"/>
    <property type="project" value="TreeGrafter"/>
</dbReference>
<dbReference type="PANTHER" id="PTHR30126">
    <property type="entry name" value="HTH-TYPE TRANSCRIPTIONAL REGULATOR"/>
    <property type="match status" value="1"/>
</dbReference>
<feature type="domain" description="HTH lysR-type" evidence="5">
    <location>
        <begin position="9"/>
        <end position="60"/>
    </location>
</feature>
<dbReference type="AlphaFoldDB" id="A0A229P6V5"/>
<keyword evidence="3" id="KW-0238">DNA-binding</keyword>
<dbReference type="PANTHER" id="PTHR30126:SF64">
    <property type="entry name" value="HTH-TYPE TRANSCRIPTIONAL REGULATOR CITR"/>
    <property type="match status" value="1"/>
</dbReference>
<protein>
    <submittedName>
        <fullName evidence="6">LysR family transcriptional regulator</fullName>
    </submittedName>
</protein>
<dbReference type="InterPro" id="IPR000847">
    <property type="entry name" value="LysR_HTH_N"/>
</dbReference>
<name>A0A229P6V5_9BACL</name>
<dbReference type="GO" id="GO:0003700">
    <property type="term" value="F:DNA-binding transcription factor activity"/>
    <property type="evidence" value="ECO:0007669"/>
    <property type="project" value="InterPro"/>
</dbReference>
<dbReference type="OrthoDB" id="9778774at2"/>
<dbReference type="Pfam" id="PF03466">
    <property type="entry name" value="LysR_substrate"/>
    <property type="match status" value="1"/>
</dbReference>
<dbReference type="CDD" id="cd05466">
    <property type="entry name" value="PBP2_LTTR_substrate"/>
    <property type="match status" value="1"/>
</dbReference>
<evidence type="ECO:0000256" key="3">
    <source>
        <dbReference type="ARBA" id="ARBA00023125"/>
    </source>
</evidence>
<sequence length="293" mass="33084">MATNTEWYRIFLHAAENSNLTKAAQTLHMTQPSVSYAIKQLEDELGVKLFDRLSKGVRLTYEGEALLRHVRQAFEELETAERSMKQRLQLNEGILRIGANGAIIKHFLLPMLDAFHERYAGIRIQLSQERTSLILDRLKKGSLDIGCVYLPVSDEEIEIVGSDASPYCAVVGKAFADWSREPVSAEQLAKLPLLMLSPGSSTRSFIEDWFRHQGIEAEADFELNSLDMLSEFTERGYGVSFLPRAYVEPRIADGTLVELRTEIPLPDRRIGVAIRKNFTPSIGAKSFLELLIR</sequence>
<evidence type="ECO:0000256" key="4">
    <source>
        <dbReference type="ARBA" id="ARBA00023163"/>
    </source>
</evidence>
<evidence type="ECO:0000256" key="1">
    <source>
        <dbReference type="ARBA" id="ARBA00009437"/>
    </source>
</evidence>
<keyword evidence="7" id="KW-1185">Reference proteome</keyword>